<gene>
    <name evidence="1" type="ORF">GCM10009549_35690</name>
</gene>
<keyword evidence="2" id="KW-1185">Reference proteome</keyword>
<protein>
    <submittedName>
        <fullName evidence="1">Uncharacterized protein</fullName>
    </submittedName>
</protein>
<proteinExistence type="predicted"/>
<comment type="caution">
    <text evidence="1">The sequence shown here is derived from an EMBL/GenBank/DDBJ whole genome shotgun (WGS) entry which is preliminary data.</text>
</comment>
<dbReference type="EMBL" id="BAAAHG010000029">
    <property type="protein sequence ID" value="GAA0918235.1"/>
    <property type="molecule type" value="Genomic_DNA"/>
</dbReference>
<evidence type="ECO:0000313" key="1">
    <source>
        <dbReference type="EMBL" id="GAA0918235.1"/>
    </source>
</evidence>
<organism evidence="1 2">
    <name type="scientific">Streptomyces thermoalcalitolerans</name>
    <dbReference type="NCBI Taxonomy" id="65605"/>
    <lineage>
        <taxon>Bacteria</taxon>
        <taxon>Bacillati</taxon>
        <taxon>Actinomycetota</taxon>
        <taxon>Actinomycetes</taxon>
        <taxon>Kitasatosporales</taxon>
        <taxon>Streptomycetaceae</taxon>
        <taxon>Streptomyces</taxon>
    </lineage>
</organism>
<accession>A0ABN1NW78</accession>
<dbReference type="Proteomes" id="UP001501005">
    <property type="component" value="Unassembled WGS sequence"/>
</dbReference>
<name>A0ABN1NW78_9ACTN</name>
<sequence>MRVDIVSVLETLAGQGVTALVKADGERMLEQSRPWTFVASGEPLGGQVVRVDAVSVEACLAAAVPRLRALGVSVPE</sequence>
<reference evidence="1 2" key="1">
    <citation type="journal article" date="2019" name="Int. J. Syst. Evol. Microbiol.">
        <title>The Global Catalogue of Microorganisms (GCM) 10K type strain sequencing project: providing services to taxonomists for standard genome sequencing and annotation.</title>
        <authorList>
            <consortium name="The Broad Institute Genomics Platform"/>
            <consortium name="The Broad Institute Genome Sequencing Center for Infectious Disease"/>
            <person name="Wu L."/>
            <person name="Ma J."/>
        </authorList>
    </citation>
    <scope>NUCLEOTIDE SEQUENCE [LARGE SCALE GENOMIC DNA]</scope>
    <source>
        <strain evidence="1 2">JCM 10673</strain>
    </source>
</reference>
<evidence type="ECO:0000313" key="2">
    <source>
        <dbReference type="Proteomes" id="UP001501005"/>
    </source>
</evidence>